<dbReference type="OrthoDB" id="5294129at2"/>
<accession>A0A6N6VSB6</accession>
<feature type="transmembrane region" description="Helical" evidence="5">
    <location>
        <begin position="218"/>
        <end position="234"/>
    </location>
</feature>
<dbReference type="InterPro" id="IPR059112">
    <property type="entry name" value="CysZ/EI24"/>
</dbReference>
<dbReference type="EMBL" id="WFLM01000003">
    <property type="protein sequence ID" value="KAB8038997.1"/>
    <property type="molecule type" value="Genomic_DNA"/>
</dbReference>
<keyword evidence="4 5" id="KW-0472">Membrane</keyword>
<keyword evidence="2 5" id="KW-0812">Transmembrane</keyword>
<reference evidence="6 7" key="1">
    <citation type="submission" date="2019-10" db="EMBL/GenBank/DDBJ databases">
        <title>New species of Slilvanegrellaceae.</title>
        <authorList>
            <person name="Pitt A."/>
            <person name="Hahn M.W."/>
        </authorList>
    </citation>
    <scope>NUCLEOTIDE SEQUENCE [LARGE SCALE GENOMIC DNA]</scope>
    <source>
        <strain evidence="6 7">SP-Ram-0.45-NSY-1</strain>
    </source>
</reference>
<dbReference type="Proteomes" id="UP000437748">
    <property type="component" value="Unassembled WGS sequence"/>
</dbReference>
<protein>
    <recommendedName>
        <fullName evidence="8">Sulfate transporter CysZ</fullName>
    </recommendedName>
</protein>
<comment type="caution">
    <text evidence="6">The sequence shown here is derived from an EMBL/GenBank/DDBJ whole genome shotgun (WGS) entry which is preliminary data.</text>
</comment>
<dbReference type="RefSeq" id="WP_153420395.1">
    <property type="nucleotide sequence ID" value="NZ_WFLM01000003.1"/>
</dbReference>
<evidence type="ECO:0000313" key="6">
    <source>
        <dbReference type="EMBL" id="KAB8038997.1"/>
    </source>
</evidence>
<comment type="subcellular location">
    <subcellularLocation>
        <location evidence="1">Membrane</location>
        <topology evidence="1">Multi-pass membrane protein</topology>
    </subcellularLocation>
</comment>
<evidence type="ECO:0000313" key="7">
    <source>
        <dbReference type="Proteomes" id="UP000437748"/>
    </source>
</evidence>
<feature type="transmembrane region" description="Helical" evidence="5">
    <location>
        <begin position="70"/>
        <end position="97"/>
    </location>
</feature>
<proteinExistence type="predicted"/>
<sequence>MSIEPFQQIFLGMKSPIYSVRFFLRNKGMLLLGTAPHILNLIIYFWIVRNIVIAKWIIPLFHSLALKWDGTFLAPLFNTVFIEIIIWIIGFLLYGIFGTAFVNAVASPIYDIIAQNAYEKTSGNKTPKQKFMDFIDSIISEVTKAVVIFCLFVLSFFVQIFAPIVFIVGIWYLGWNNIDRTLLLMNMPLRKRVLFGIRNWGLCIGLGIWCYIPIIGTLMAFSMAAAGAIVFAKFEKGKNLIKN</sequence>
<organism evidence="6 7">
    <name type="scientific">Silvanigrella paludirubra</name>
    <dbReference type="NCBI Taxonomy" id="2499159"/>
    <lineage>
        <taxon>Bacteria</taxon>
        <taxon>Pseudomonadati</taxon>
        <taxon>Bdellovibrionota</taxon>
        <taxon>Oligoflexia</taxon>
        <taxon>Silvanigrellales</taxon>
        <taxon>Silvanigrellaceae</taxon>
        <taxon>Silvanigrella</taxon>
    </lineage>
</organism>
<name>A0A6N6VSB6_9BACT</name>
<evidence type="ECO:0000256" key="2">
    <source>
        <dbReference type="ARBA" id="ARBA00022692"/>
    </source>
</evidence>
<evidence type="ECO:0000256" key="3">
    <source>
        <dbReference type="ARBA" id="ARBA00022989"/>
    </source>
</evidence>
<dbReference type="AlphaFoldDB" id="A0A6N6VSB6"/>
<feature type="transmembrane region" description="Helical" evidence="5">
    <location>
        <begin position="38"/>
        <end position="58"/>
    </location>
</feature>
<keyword evidence="7" id="KW-1185">Reference proteome</keyword>
<feature type="transmembrane region" description="Helical" evidence="5">
    <location>
        <begin position="146"/>
        <end position="173"/>
    </location>
</feature>
<evidence type="ECO:0000256" key="1">
    <source>
        <dbReference type="ARBA" id="ARBA00004141"/>
    </source>
</evidence>
<dbReference type="Pfam" id="PF07264">
    <property type="entry name" value="EI24"/>
    <property type="match status" value="1"/>
</dbReference>
<evidence type="ECO:0000256" key="4">
    <source>
        <dbReference type="ARBA" id="ARBA00023136"/>
    </source>
</evidence>
<evidence type="ECO:0000256" key="5">
    <source>
        <dbReference type="SAM" id="Phobius"/>
    </source>
</evidence>
<gene>
    <name evidence="6" type="ORF">GCL60_09055</name>
</gene>
<keyword evidence="3 5" id="KW-1133">Transmembrane helix</keyword>
<evidence type="ECO:0008006" key="8">
    <source>
        <dbReference type="Google" id="ProtNLM"/>
    </source>
</evidence>